<protein>
    <recommendedName>
        <fullName evidence="7">WAT1-related protein</fullName>
    </recommendedName>
</protein>
<dbReference type="Proteomes" id="UP000243975">
    <property type="component" value="Unassembled WGS sequence"/>
</dbReference>
<reference evidence="5 6" key="1">
    <citation type="journal article" date="2016" name="Sci. Rep.">
        <title>The genome sequence of the outbreeding globe artichoke constructed de novo incorporating a phase-aware low-pass sequencing strategy of F1 progeny.</title>
        <authorList>
            <person name="Scaglione D."/>
            <person name="Reyes-Chin-Wo S."/>
            <person name="Acquadro A."/>
            <person name="Froenicke L."/>
            <person name="Portis E."/>
            <person name="Beitel C."/>
            <person name="Tirone M."/>
            <person name="Mauro R."/>
            <person name="Lo Monaco A."/>
            <person name="Mauromicale G."/>
            <person name="Faccioli P."/>
            <person name="Cattivelli L."/>
            <person name="Rieseberg L."/>
            <person name="Michelmore R."/>
            <person name="Lanteri S."/>
        </authorList>
    </citation>
    <scope>NUCLEOTIDE SEQUENCE [LARGE SCALE GENOMIC DNA]</scope>
    <source>
        <strain evidence="5">2C</strain>
    </source>
</reference>
<comment type="caution">
    <text evidence="5">The sequence shown here is derived from an EMBL/GenBank/DDBJ whole genome shotgun (WGS) entry which is preliminary data.</text>
</comment>
<proteinExistence type="predicted"/>
<accession>A0A103Y4U9</accession>
<dbReference type="InterPro" id="IPR030184">
    <property type="entry name" value="WAT1-related"/>
</dbReference>
<dbReference type="Gramene" id="KVI02514">
    <property type="protein sequence ID" value="KVI02514"/>
    <property type="gene ID" value="Ccrd_019205"/>
</dbReference>
<evidence type="ECO:0000256" key="4">
    <source>
        <dbReference type="SAM" id="Phobius"/>
    </source>
</evidence>
<dbReference type="GO" id="GO:0022857">
    <property type="term" value="F:transmembrane transporter activity"/>
    <property type="evidence" value="ECO:0007669"/>
    <property type="project" value="InterPro"/>
</dbReference>
<dbReference type="OMA" id="CPHLKSC"/>
<feature type="transmembrane region" description="Helical" evidence="4">
    <location>
        <begin position="12"/>
        <end position="31"/>
    </location>
</feature>
<sequence>MEKIDVKSPSSRAKLLGTIIAISGAMVFTLYQGPEILTITRSPKTPDRLLLSQLSNSTTTRREYPNQVTFVFFYYLFGTIQCVALAVFLEPNPSSWALQLGIGMIAVVFGSGSACPHLKSCQLAFSEHGLHVVGRAHEFEPDDLACRVVLA</sequence>
<evidence type="ECO:0008006" key="7">
    <source>
        <dbReference type="Google" id="ProtNLM"/>
    </source>
</evidence>
<evidence type="ECO:0000313" key="6">
    <source>
        <dbReference type="Proteomes" id="UP000243975"/>
    </source>
</evidence>
<dbReference type="PANTHER" id="PTHR31218">
    <property type="entry name" value="WAT1-RELATED PROTEIN"/>
    <property type="match status" value="1"/>
</dbReference>
<dbReference type="EMBL" id="LEKV01002652">
    <property type="protein sequence ID" value="KVI02514.1"/>
    <property type="molecule type" value="Genomic_DNA"/>
</dbReference>
<organism evidence="5 6">
    <name type="scientific">Cynara cardunculus var. scolymus</name>
    <name type="common">Globe artichoke</name>
    <name type="synonym">Cynara scolymus</name>
    <dbReference type="NCBI Taxonomy" id="59895"/>
    <lineage>
        <taxon>Eukaryota</taxon>
        <taxon>Viridiplantae</taxon>
        <taxon>Streptophyta</taxon>
        <taxon>Embryophyta</taxon>
        <taxon>Tracheophyta</taxon>
        <taxon>Spermatophyta</taxon>
        <taxon>Magnoliopsida</taxon>
        <taxon>eudicotyledons</taxon>
        <taxon>Gunneridae</taxon>
        <taxon>Pentapetalae</taxon>
        <taxon>asterids</taxon>
        <taxon>campanulids</taxon>
        <taxon>Asterales</taxon>
        <taxon>Asteraceae</taxon>
        <taxon>Carduoideae</taxon>
        <taxon>Cardueae</taxon>
        <taxon>Carduinae</taxon>
        <taxon>Cynara</taxon>
    </lineage>
</organism>
<evidence type="ECO:0000256" key="3">
    <source>
        <dbReference type="ARBA" id="ARBA00023136"/>
    </source>
</evidence>
<keyword evidence="1 4" id="KW-0812">Transmembrane</keyword>
<feature type="transmembrane region" description="Helical" evidence="4">
    <location>
        <begin position="96"/>
        <end position="114"/>
    </location>
</feature>
<dbReference type="STRING" id="59895.A0A103Y4U9"/>
<name>A0A103Y4U9_CYNCS</name>
<keyword evidence="3 4" id="KW-0472">Membrane</keyword>
<evidence type="ECO:0000256" key="2">
    <source>
        <dbReference type="ARBA" id="ARBA00022989"/>
    </source>
</evidence>
<feature type="transmembrane region" description="Helical" evidence="4">
    <location>
        <begin position="72"/>
        <end position="89"/>
    </location>
</feature>
<keyword evidence="6" id="KW-1185">Reference proteome</keyword>
<dbReference type="AlphaFoldDB" id="A0A103Y4U9"/>
<keyword evidence="2 4" id="KW-1133">Transmembrane helix</keyword>
<gene>
    <name evidence="5" type="ORF">Ccrd_019205</name>
</gene>
<dbReference type="GO" id="GO:0016020">
    <property type="term" value="C:membrane"/>
    <property type="evidence" value="ECO:0007669"/>
    <property type="project" value="InterPro"/>
</dbReference>
<evidence type="ECO:0000313" key="5">
    <source>
        <dbReference type="EMBL" id="KVI02514.1"/>
    </source>
</evidence>
<evidence type="ECO:0000256" key="1">
    <source>
        <dbReference type="ARBA" id="ARBA00022692"/>
    </source>
</evidence>